<dbReference type="Proteomes" id="UP000266841">
    <property type="component" value="Unassembled WGS sequence"/>
</dbReference>
<dbReference type="InterPro" id="IPR026906">
    <property type="entry name" value="LRR_5"/>
</dbReference>
<accession>K0R8H3</accession>
<gene>
    <name evidence="1" type="ORF">THAOC_36320</name>
</gene>
<evidence type="ECO:0000313" key="1">
    <source>
        <dbReference type="EMBL" id="EJK45086.1"/>
    </source>
</evidence>
<reference evidence="1 2" key="1">
    <citation type="journal article" date="2012" name="Genome Biol.">
        <title>Genome and low-iron response of an oceanic diatom adapted to chronic iron limitation.</title>
        <authorList>
            <person name="Lommer M."/>
            <person name="Specht M."/>
            <person name="Roy A.S."/>
            <person name="Kraemer L."/>
            <person name="Andreson R."/>
            <person name="Gutowska M.A."/>
            <person name="Wolf J."/>
            <person name="Bergner S.V."/>
            <person name="Schilhabel M.B."/>
            <person name="Klostermeier U.C."/>
            <person name="Beiko R.G."/>
            <person name="Rosenstiel P."/>
            <person name="Hippler M."/>
            <person name="Laroche J."/>
        </authorList>
    </citation>
    <scope>NUCLEOTIDE SEQUENCE [LARGE SCALE GENOMIC DNA]</scope>
    <source>
        <strain evidence="1 2">CCMP1005</strain>
    </source>
</reference>
<evidence type="ECO:0008006" key="3">
    <source>
        <dbReference type="Google" id="ProtNLM"/>
    </source>
</evidence>
<dbReference type="AlphaFoldDB" id="K0R8H3"/>
<dbReference type="Gene3D" id="3.80.10.10">
    <property type="entry name" value="Ribonuclease Inhibitor"/>
    <property type="match status" value="2"/>
</dbReference>
<sequence length="394" mass="44153">MDDNGKGSKRQRVLQVDEVLLYEGGEIAEERRREITRVRTGPQVRIIPYGAFQGCINLAEVHFDERMEIIGASAFSGCVALRQVTIPSSVTELGDRAFYYCSNLAKVQFDEGSALEIFAENVFGGCWSLRSVTLPSSVTILRSWAFYKCVNLARVQLNDGLQDIGGHAFHGCTALRNVTIPSSVTKLGDQTFCKCTNLTEVIFLGGKRLLNKGFLERGLFSGQGVLNRQTLDTMVTSNGYGRNAFRDSPLADIKISISRALSDRMILLPQKCRLSIEGRIRDLSIGRIRYLRRLELARDLTILACFPFVRSSGKFHVQDTENQTAESVHKVLRLISFHELKESSILIELAMWKSRLDEHRARADCRASIPDPAKSLIMEYCGFTDFLKPVIEGD</sequence>
<dbReference type="PANTHER" id="PTHR45661:SF3">
    <property type="entry name" value="IG-LIKE DOMAIN-CONTAINING PROTEIN"/>
    <property type="match status" value="1"/>
</dbReference>
<protein>
    <recommendedName>
        <fullName evidence="3">Leucine-rich repeat domain-containing protein</fullName>
    </recommendedName>
</protein>
<evidence type="ECO:0000313" key="2">
    <source>
        <dbReference type="Proteomes" id="UP000266841"/>
    </source>
</evidence>
<dbReference type="EMBL" id="AGNL01048808">
    <property type="protein sequence ID" value="EJK45086.1"/>
    <property type="molecule type" value="Genomic_DNA"/>
</dbReference>
<dbReference type="Pfam" id="PF13306">
    <property type="entry name" value="LRR_5"/>
    <property type="match status" value="1"/>
</dbReference>
<comment type="caution">
    <text evidence="1">The sequence shown here is derived from an EMBL/GenBank/DDBJ whole genome shotgun (WGS) entry which is preliminary data.</text>
</comment>
<dbReference type="InterPro" id="IPR032675">
    <property type="entry name" value="LRR_dom_sf"/>
</dbReference>
<organism evidence="1 2">
    <name type="scientific">Thalassiosira oceanica</name>
    <name type="common">Marine diatom</name>
    <dbReference type="NCBI Taxonomy" id="159749"/>
    <lineage>
        <taxon>Eukaryota</taxon>
        <taxon>Sar</taxon>
        <taxon>Stramenopiles</taxon>
        <taxon>Ochrophyta</taxon>
        <taxon>Bacillariophyta</taxon>
        <taxon>Coscinodiscophyceae</taxon>
        <taxon>Thalassiosirophycidae</taxon>
        <taxon>Thalassiosirales</taxon>
        <taxon>Thalassiosiraceae</taxon>
        <taxon>Thalassiosira</taxon>
    </lineage>
</organism>
<dbReference type="SUPFAM" id="SSF52058">
    <property type="entry name" value="L domain-like"/>
    <property type="match status" value="1"/>
</dbReference>
<dbReference type="InterPro" id="IPR053139">
    <property type="entry name" value="Surface_bspA-like"/>
</dbReference>
<name>K0R8H3_THAOC</name>
<dbReference type="OrthoDB" id="10643004at2759"/>
<keyword evidence="2" id="KW-1185">Reference proteome</keyword>
<dbReference type="PANTHER" id="PTHR45661">
    <property type="entry name" value="SURFACE ANTIGEN"/>
    <property type="match status" value="1"/>
</dbReference>
<proteinExistence type="predicted"/>